<dbReference type="GO" id="GO:0003824">
    <property type="term" value="F:catalytic activity"/>
    <property type="evidence" value="ECO:0007669"/>
    <property type="project" value="UniProtKB-ARBA"/>
</dbReference>
<gene>
    <name evidence="2" type="ORF">ABR75_08125</name>
</gene>
<dbReference type="PANTHER" id="PTHR43798">
    <property type="entry name" value="MONOACYLGLYCEROL LIPASE"/>
    <property type="match status" value="1"/>
</dbReference>
<protein>
    <recommendedName>
        <fullName evidence="1">AB hydrolase-1 domain-containing protein</fullName>
    </recommendedName>
</protein>
<dbReference type="EMBL" id="LIBJ01000037">
    <property type="protein sequence ID" value="KRO49134.1"/>
    <property type="molecule type" value="Genomic_DNA"/>
</dbReference>
<comment type="caution">
    <text evidence="2">The sequence shown here is derived from an EMBL/GenBank/DDBJ whole genome shotgun (WGS) entry which is preliminary data.</text>
</comment>
<reference evidence="2 3" key="1">
    <citation type="submission" date="2015-10" db="EMBL/GenBank/DDBJ databases">
        <title>Metagenome-Assembled Genomes uncover a global brackish microbiome.</title>
        <authorList>
            <person name="Hugerth L.W."/>
            <person name="Larsson J."/>
            <person name="Alneberg J."/>
            <person name="Lindh M.V."/>
            <person name="Legrand C."/>
            <person name="Pinhassi J."/>
            <person name="Andersson A.F."/>
        </authorList>
    </citation>
    <scope>NUCLEOTIDE SEQUENCE [LARGE SCALE GENOMIC DNA]</scope>
    <source>
        <strain evidence="2">BACL6 MAG-120924-bin43</strain>
    </source>
</reference>
<dbReference type="GO" id="GO:0016020">
    <property type="term" value="C:membrane"/>
    <property type="evidence" value="ECO:0007669"/>
    <property type="project" value="TreeGrafter"/>
</dbReference>
<proteinExistence type="predicted"/>
<dbReference type="AlphaFoldDB" id="A0A0R2QFQ5"/>
<dbReference type="Gene3D" id="3.40.50.1820">
    <property type="entry name" value="alpha/beta hydrolase"/>
    <property type="match status" value="1"/>
</dbReference>
<organism evidence="2 3">
    <name type="scientific">Acidimicrobiia bacterium BACL6 MAG-120924-bin43</name>
    <dbReference type="NCBI Taxonomy" id="1655583"/>
    <lineage>
        <taxon>Bacteria</taxon>
        <taxon>Bacillati</taxon>
        <taxon>Actinomycetota</taxon>
        <taxon>Acidimicrobiia</taxon>
        <taxon>acIV cluster</taxon>
    </lineage>
</organism>
<evidence type="ECO:0000313" key="2">
    <source>
        <dbReference type="EMBL" id="KRO49134.1"/>
    </source>
</evidence>
<dbReference type="Proteomes" id="UP000051017">
    <property type="component" value="Unassembled WGS sequence"/>
</dbReference>
<sequence>MTSMLKRSVNGMNGMNGELPMSELIATGTGVRLRVVKWGDPVTQSGKPIVLVHGLASNAMLWEGAALALVQLGHPVMAVDLRGHGLSDKPEDGYDMSSVTEDLAGLLTAIAPRGYAMPVVCGQSWGGNVVIELAHKFPQLICGVVPVDGGFLELQNNFADWETCAVALRPPNLIGTPAKQMRAYMQSAHADWPQTGIDGAMANMEHLSDGTVKPWLTLERHMLVLRGLWEHRPTHLYNDLKVPVLFVPAEGPGGVFAETKRSAIEHAVQLVPNVRVEWFSPADHDLHAQHPSRFAEVVHAAITDGFFS</sequence>
<feature type="domain" description="AB hydrolase-1" evidence="1">
    <location>
        <begin position="49"/>
        <end position="297"/>
    </location>
</feature>
<dbReference type="SUPFAM" id="SSF53474">
    <property type="entry name" value="alpha/beta-Hydrolases"/>
    <property type="match status" value="1"/>
</dbReference>
<dbReference type="InterPro" id="IPR029058">
    <property type="entry name" value="AB_hydrolase_fold"/>
</dbReference>
<dbReference type="PANTHER" id="PTHR43798:SF33">
    <property type="entry name" value="HYDROLASE, PUTATIVE (AFU_ORTHOLOGUE AFUA_2G14860)-RELATED"/>
    <property type="match status" value="1"/>
</dbReference>
<evidence type="ECO:0000259" key="1">
    <source>
        <dbReference type="Pfam" id="PF12697"/>
    </source>
</evidence>
<dbReference type="InterPro" id="IPR050266">
    <property type="entry name" value="AB_hydrolase_sf"/>
</dbReference>
<dbReference type="InterPro" id="IPR000073">
    <property type="entry name" value="AB_hydrolase_1"/>
</dbReference>
<accession>A0A0R2QFQ5</accession>
<evidence type="ECO:0000313" key="3">
    <source>
        <dbReference type="Proteomes" id="UP000051017"/>
    </source>
</evidence>
<dbReference type="Pfam" id="PF12697">
    <property type="entry name" value="Abhydrolase_6"/>
    <property type="match status" value="1"/>
</dbReference>
<name>A0A0R2QFQ5_9ACTN</name>